<gene>
    <name evidence="2" type="ORF">METZ01_LOCUS511046</name>
</gene>
<dbReference type="AlphaFoldDB" id="A0A383EMR1"/>
<dbReference type="InterPro" id="IPR011708">
    <property type="entry name" value="DNA_pol3_alpha_NTPase_dom"/>
</dbReference>
<organism evidence="2">
    <name type="scientific">marine metagenome</name>
    <dbReference type="NCBI Taxonomy" id="408172"/>
    <lineage>
        <taxon>unclassified sequences</taxon>
        <taxon>metagenomes</taxon>
        <taxon>ecological metagenomes</taxon>
    </lineage>
</organism>
<dbReference type="EMBL" id="UINC01227353">
    <property type="protein sequence ID" value="SVE58192.1"/>
    <property type="molecule type" value="Genomic_DNA"/>
</dbReference>
<feature type="domain" description="Bacterial DNA polymerase III alpha subunit NTPase" evidence="1">
    <location>
        <begin position="28"/>
        <end position="98"/>
    </location>
</feature>
<evidence type="ECO:0000259" key="1">
    <source>
        <dbReference type="Pfam" id="PF07733"/>
    </source>
</evidence>
<dbReference type="Pfam" id="PF07733">
    <property type="entry name" value="DNA_pol3_alpha"/>
    <property type="match status" value="1"/>
</dbReference>
<evidence type="ECO:0000313" key="2">
    <source>
        <dbReference type="EMBL" id="SVE58192.1"/>
    </source>
</evidence>
<reference evidence="2" key="1">
    <citation type="submission" date="2018-05" db="EMBL/GenBank/DDBJ databases">
        <authorList>
            <person name="Lanie J.A."/>
            <person name="Ng W.-L."/>
            <person name="Kazmierczak K.M."/>
            <person name="Andrzejewski T.M."/>
            <person name="Davidsen T.M."/>
            <person name="Wayne K.J."/>
            <person name="Tettelin H."/>
            <person name="Glass J.I."/>
            <person name="Rusch D."/>
            <person name="Podicherti R."/>
            <person name="Tsui H.-C.T."/>
            <person name="Winkler M.E."/>
        </authorList>
    </citation>
    <scope>NUCLEOTIDE SEQUENCE</scope>
</reference>
<sequence length="99" mass="11797">NNWFMPKEYIEFDISKWVLEQCDGDTELQRAGQELMAFQERNLLPLLNFMYYLVETMKKHNIVWGVGRGSSVSSFVLYKIGINRINPIYYSLDFSEFLR</sequence>
<name>A0A383EMR1_9ZZZZ</name>
<proteinExistence type="predicted"/>
<accession>A0A383EMR1</accession>
<dbReference type="GO" id="GO:0006260">
    <property type="term" value="P:DNA replication"/>
    <property type="evidence" value="ECO:0007669"/>
    <property type="project" value="InterPro"/>
</dbReference>
<feature type="non-terminal residue" evidence="2">
    <location>
        <position position="1"/>
    </location>
</feature>
<dbReference type="GO" id="GO:0008408">
    <property type="term" value="F:3'-5' exonuclease activity"/>
    <property type="evidence" value="ECO:0007669"/>
    <property type="project" value="InterPro"/>
</dbReference>
<protein>
    <recommendedName>
        <fullName evidence="1">Bacterial DNA polymerase III alpha subunit NTPase domain-containing protein</fullName>
    </recommendedName>
</protein>